<dbReference type="PIRSF" id="PIRSF026326">
    <property type="entry name" value="InaA"/>
    <property type="match status" value="1"/>
</dbReference>
<reference evidence="2" key="1">
    <citation type="submission" date="2017-06" db="EMBL/GenBank/DDBJ databases">
        <authorList>
            <person name="Varghese N."/>
            <person name="Submissions S."/>
        </authorList>
    </citation>
    <scope>NUCLEOTIDE SEQUENCE [LARGE SCALE GENOMIC DNA]</scope>
    <source>
        <strain evidence="2">Ca-68</strain>
    </source>
</reference>
<dbReference type="Proteomes" id="UP000198305">
    <property type="component" value="Unassembled WGS sequence"/>
</dbReference>
<gene>
    <name evidence="1" type="ORF">SAMN05192560_1333</name>
</gene>
<dbReference type="EMBL" id="FZOA01000005">
    <property type="protein sequence ID" value="SNR84006.1"/>
    <property type="molecule type" value="Genomic_DNA"/>
</dbReference>
<organism evidence="1 2">
    <name type="scientific">Methylobacillus rhizosphaerae</name>
    <dbReference type="NCBI Taxonomy" id="551994"/>
    <lineage>
        <taxon>Bacteria</taxon>
        <taxon>Pseudomonadati</taxon>
        <taxon>Pseudomonadota</taxon>
        <taxon>Betaproteobacteria</taxon>
        <taxon>Nitrosomonadales</taxon>
        <taxon>Methylophilaceae</taxon>
        <taxon>Methylobacillus</taxon>
    </lineage>
</organism>
<dbReference type="SUPFAM" id="SSF56112">
    <property type="entry name" value="Protein kinase-like (PK-like)"/>
    <property type="match status" value="1"/>
</dbReference>
<keyword evidence="1" id="KW-0418">Kinase</keyword>
<proteinExistence type="predicted"/>
<dbReference type="AlphaFoldDB" id="A0A238ZKN1"/>
<name>A0A238ZKN1_9PROT</name>
<accession>A0A238ZKN1</accession>
<dbReference type="InterPro" id="IPR027023">
    <property type="entry name" value="Put_LipoPS_kinase_InaA"/>
</dbReference>
<dbReference type="GO" id="GO:0016301">
    <property type="term" value="F:kinase activity"/>
    <property type="evidence" value="ECO:0007669"/>
    <property type="project" value="UniProtKB-KW"/>
</dbReference>
<dbReference type="InterPro" id="IPR011009">
    <property type="entry name" value="Kinase-like_dom_sf"/>
</dbReference>
<keyword evidence="2" id="KW-1185">Reference proteome</keyword>
<protein>
    <submittedName>
        <fullName evidence="1">Lipopolysaccharide kinase (Kdo/WaaP) family protein</fullName>
    </submittedName>
</protein>
<dbReference type="Pfam" id="PF06293">
    <property type="entry name" value="Kdo"/>
    <property type="match status" value="1"/>
</dbReference>
<sequence length="251" mass="29382">MQEDAHAGTPDFDTLWYLQAGWFEAPNIHRQGWSGVSRIPIADSSNAAGFHAFLKRQQNFMRRTWRHPVIGVPTFRCEYAMLLHLQQHGIPVPVPLFFSEKKLDGNTNAVLLTVELQGYVSLDAVLAWLSAEEWPLSRQRKLIKSIARTVATLHAHKVQHRALYPKHIFIREQPQGEFDSVLIDLEKARFKWFSWQCTLHDLTTLNRDTPQLGLRQRLYFLHQYYQVGKLGQFSRWMAQRITSRTLRKQKH</sequence>
<evidence type="ECO:0000313" key="2">
    <source>
        <dbReference type="Proteomes" id="UP000198305"/>
    </source>
</evidence>
<dbReference type="Gene3D" id="1.10.510.10">
    <property type="entry name" value="Transferase(Phosphotransferase) domain 1"/>
    <property type="match status" value="1"/>
</dbReference>
<dbReference type="RefSeq" id="WP_179212095.1">
    <property type="nucleotide sequence ID" value="NZ_FZOA01000005.1"/>
</dbReference>
<evidence type="ECO:0000313" key="1">
    <source>
        <dbReference type="EMBL" id="SNR84006.1"/>
    </source>
</evidence>
<keyword evidence="1" id="KW-0808">Transferase</keyword>